<evidence type="ECO:0000313" key="2">
    <source>
        <dbReference type="EMBL" id="BAN34269.1"/>
    </source>
</evidence>
<organism evidence="2 3">
    <name type="scientific">Sulfuricella denitrificans (strain DSM 22764 / NBRC 105220 / skB26)</name>
    <dbReference type="NCBI Taxonomy" id="1163617"/>
    <lineage>
        <taxon>Bacteria</taxon>
        <taxon>Pseudomonadati</taxon>
        <taxon>Pseudomonadota</taxon>
        <taxon>Betaproteobacteria</taxon>
        <taxon>Nitrosomonadales</taxon>
        <taxon>Sulfuricellaceae</taxon>
        <taxon>Sulfuricella</taxon>
    </lineage>
</organism>
<feature type="signal peptide" evidence="1">
    <location>
        <begin position="1"/>
        <end position="40"/>
    </location>
</feature>
<name>S6AID4_SULDS</name>
<proteinExistence type="predicted"/>
<keyword evidence="3" id="KW-1185">Reference proteome</keyword>
<dbReference type="Proteomes" id="UP000015559">
    <property type="component" value="Chromosome"/>
</dbReference>
<dbReference type="AlphaFoldDB" id="S6AID4"/>
<dbReference type="HOGENOM" id="CLU_100947_0_0_4"/>
<dbReference type="InterPro" id="IPR010319">
    <property type="entry name" value="Transglutaminase-like_Cys_pept"/>
</dbReference>
<keyword evidence="1" id="KW-0732">Signal</keyword>
<protein>
    <recommendedName>
        <fullName evidence="4">Periplasmic protein</fullName>
    </recommendedName>
</protein>
<feature type="chain" id="PRO_5004546062" description="Periplasmic protein" evidence="1">
    <location>
        <begin position="41"/>
        <end position="226"/>
    </location>
</feature>
<dbReference type="EMBL" id="AP013066">
    <property type="protein sequence ID" value="BAN34269.1"/>
    <property type="molecule type" value="Genomic_DNA"/>
</dbReference>
<dbReference type="eggNOG" id="COG3672">
    <property type="taxonomic scope" value="Bacteria"/>
</dbReference>
<dbReference type="KEGG" id="sdr:SCD_n00420"/>
<dbReference type="Pfam" id="PF06035">
    <property type="entry name" value="Peptidase_C93"/>
    <property type="match status" value="1"/>
</dbReference>
<evidence type="ECO:0008006" key="4">
    <source>
        <dbReference type="Google" id="ProtNLM"/>
    </source>
</evidence>
<dbReference type="STRING" id="1163617.SCD_n00420"/>
<accession>S6AID4</accession>
<dbReference type="PANTHER" id="PTHR39327">
    <property type="match status" value="1"/>
</dbReference>
<sequence length="226" mass="26031">MQFCSTFPLRSSFATRLTWATNLLLCVFSLLASTVGTASAQPANLFGFHELQRESLEIFPQWTSVLKRHARDNLIDSDCGKSSLRCHMAEWQQFLGSIKGQSARQQFTAVNSFANEKKYVLDIDIYGVPDYWAIPREFLYNNGDCEDFAILKYMSLRQLGFSVDMMRVVVLQDTNLRTAHAVLALYTDNDILILDNQTQQIVSHRNIVHYVPIFSVNEKHWWMHTP</sequence>
<dbReference type="Gene3D" id="3.10.620.30">
    <property type="match status" value="1"/>
</dbReference>
<dbReference type="PANTHER" id="PTHR39327:SF1">
    <property type="entry name" value="BLR5470 PROTEIN"/>
    <property type="match status" value="1"/>
</dbReference>
<evidence type="ECO:0000256" key="1">
    <source>
        <dbReference type="SAM" id="SignalP"/>
    </source>
</evidence>
<gene>
    <name evidence="2" type="ORF">SCD_n00420</name>
</gene>
<reference evidence="2 3" key="1">
    <citation type="journal article" date="2012" name="Appl. Environ. Microbiol.">
        <title>Draft genome sequence of a psychrotolerant sulfur-oxidizing bacterium, Sulfuricella denitrificans skB26, and proteomic insights into cold adaptation.</title>
        <authorList>
            <person name="Watanabe T."/>
            <person name="Kojima H."/>
            <person name="Fukui M."/>
        </authorList>
    </citation>
    <scope>NUCLEOTIDE SEQUENCE [LARGE SCALE GENOMIC DNA]</scope>
    <source>
        <strain evidence="3">skB26</strain>
    </source>
</reference>
<evidence type="ECO:0000313" key="3">
    <source>
        <dbReference type="Proteomes" id="UP000015559"/>
    </source>
</evidence>